<reference evidence="1 2" key="1">
    <citation type="submission" date="2018-11" db="EMBL/GenBank/DDBJ databases">
        <authorList>
            <person name="Criscuolo A."/>
        </authorList>
    </citation>
    <scope>NUCLEOTIDE SEQUENCE [LARGE SCALE GENOMIC DNA]</scope>
    <source>
        <strain evidence="1">ACIP111625</strain>
    </source>
</reference>
<proteinExistence type="predicted"/>
<organism evidence="1 2">
    <name type="scientific">Pseudogemmobacter humi</name>
    <dbReference type="NCBI Taxonomy" id="2483812"/>
    <lineage>
        <taxon>Bacteria</taxon>
        <taxon>Pseudomonadati</taxon>
        <taxon>Pseudomonadota</taxon>
        <taxon>Alphaproteobacteria</taxon>
        <taxon>Rhodobacterales</taxon>
        <taxon>Paracoccaceae</taxon>
        <taxon>Pseudogemmobacter</taxon>
    </lineage>
</organism>
<sequence length="52" mass="5728">MPQTIQIASDRTHDDTKTVLPAEAVRWVYMRNAPNLAALKLMHILIAKAGGV</sequence>
<protein>
    <submittedName>
        <fullName evidence="1">Uncharacterized protein</fullName>
    </submittedName>
</protein>
<accession>A0A3P5WGR4</accession>
<evidence type="ECO:0000313" key="1">
    <source>
        <dbReference type="EMBL" id="VDC18943.1"/>
    </source>
</evidence>
<gene>
    <name evidence="1" type="ORF">XINFAN_00030</name>
</gene>
<dbReference type="RefSeq" id="WP_160144496.1">
    <property type="nucleotide sequence ID" value="NZ_UXAW01000017.1"/>
</dbReference>
<dbReference type="AlphaFoldDB" id="A0A3P5WGR4"/>
<dbReference type="EMBL" id="UXAW01000017">
    <property type="protein sequence ID" value="VDC18943.1"/>
    <property type="molecule type" value="Genomic_DNA"/>
</dbReference>
<dbReference type="OrthoDB" id="581589at2"/>
<name>A0A3P5WGR4_9RHOB</name>
<evidence type="ECO:0000313" key="2">
    <source>
        <dbReference type="Proteomes" id="UP000277498"/>
    </source>
</evidence>
<keyword evidence="2" id="KW-1185">Reference proteome</keyword>
<dbReference type="Proteomes" id="UP000277498">
    <property type="component" value="Unassembled WGS sequence"/>
</dbReference>